<dbReference type="PANTHER" id="PTHR21152">
    <property type="entry name" value="AMINOTRANSFERASE CLASS V"/>
    <property type="match status" value="1"/>
</dbReference>
<feature type="modified residue" description="N6-(pyridoxal phosphate)lysine" evidence="7">
    <location>
        <position position="197"/>
    </location>
</feature>
<dbReference type="PIRSF" id="PIRSF000524">
    <property type="entry name" value="SPT"/>
    <property type="match status" value="1"/>
</dbReference>
<dbReference type="Proteomes" id="UP000799092">
    <property type="component" value="Unassembled WGS sequence"/>
</dbReference>
<dbReference type="GO" id="GO:0004760">
    <property type="term" value="F:L-serine-pyruvate transaminase activity"/>
    <property type="evidence" value="ECO:0007669"/>
    <property type="project" value="TreeGrafter"/>
</dbReference>
<dbReference type="GO" id="GO:0019265">
    <property type="term" value="P:glycine biosynthetic process, by transamination of glyoxylate"/>
    <property type="evidence" value="ECO:0007669"/>
    <property type="project" value="TreeGrafter"/>
</dbReference>
<comment type="cofactor">
    <cofactor evidence="1 7">
        <name>pyridoxal 5'-phosphate</name>
        <dbReference type="ChEBI" id="CHEBI:597326"/>
    </cofactor>
</comment>
<dbReference type="Gene3D" id="3.40.640.10">
    <property type="entry name" value="Type I PLP-dependent aspartate aminotransferase-like (Major domain)"/>
    <property type="match status" value="1"/>
</dbReference>
<protein>
    <submittedName>
        <fullName evidence="9">Aminotransferase class V-fold PLP-dependent enzyme</fullName>
    </submittedName>
</protein>
<dbReference type="SUPFAM" id="SSF53383">
    <property type="entry name" value="PLP-dependent transferases"/>
    <property type="match status" value="1"/>
</dbReference>
<dbReference type="OrthoDB" id="389074at2"/>
<dbReference type="Gene3D" id="3.90.1150.10">
    <property type="entry name" value="Aspartate Aminotransferase, domain 1"/>
    <property type="match status" value="1"/>
</dbReference>
<evidence type="ECO:0000256" key="1">
    <source>
        <dbReference type="ARBA" id="ARBA00001933"/>
    </source>
</evidence>
<evidence type="ECO:0000256" key="5">
    <source>
        <dbReference type="ARBA" id="ARBA00022898"/>
    </source>
</evidence>
<sequence length="420" mass="46587">MAYSELNTPIRTIMTPGPVEVDPRVLRAMSTPILGQFDPAFTTIMNEVMEMLRSVFQTTNEWAFPVDGTSRSGVEALLCSVIEPGDKVLVPIFGRFGHLLTEICERYGAEVHTIECTWGEVFDQQVIIEEIKKVSPKLIAIVHGETSTGCMQPLDQIGAACRTLDVLLIVDAVASIGGVDVKVDEWFIDGLVGGTQKCLSVPSGMSPITYNHRIEKVITRRKKVERGISTEEDRQKEIGMSHPFVKSNYFDISMLQDYWGPRRLNHHTEATSMLYALREGLRIVLEEGLESRFARHKRHEEALISGLEAMGLELYGNRDCKLPTVTCVTVPTGVDPESVRSMLLNEFGIEIASSFGPLHGKIWRIGTMGFSCRQENILFTLGALEAVLIRHGATVHTGKALQAALDAYSSQKKENYSVTS</sequence>
<feature type="domain" description="Aminotransferase class V" evidence="8">
    <location>
        <begin position="40"/>
        <end position="353"/>
    </location>
</feature>
<comment type="caution">
    <text evidence="9">The sequence shown here is derived from an EMBL/GenBank/DDBJ whole genome shotgun (WGS) entry which is preliminary data.</text>
</comment>
<keyword evidence="4 9" id="KW-0808">Transferase</keyword>
<dbReference type="InterPro" id="IPR015421">
    <property type="entry name" value="PyrdxlP-dep_Trfase_major"/>
</dbReference>
<gene>
    <name evidence="9" type="ORF">GH741_16975</name>
</gene>
<dbReference type="AlphaFoldDB" id="A0A6A8DF46"/>
<dbReference type="PANTHER" id="PTHR21152:SF40">
    <property type="entry name" value="ALANINE--GLYOXYLATE AMINOTRANSFERASE"/>
    <property type="match status" value="1"/>
</dbReference>
<evidence type="ECO:0000256" key="2">
    <source>
        <dbReference type="ARBA" id="ARBA00009236"/>
    </source>
</evidence>
<comment type="similarity">
    <text evidence="2">Belongs to the class-V pyridoxal-phosphate-dependent aminotransferase family.</text>
</comment>
<evidence type="ECO:0000256" key="7">
    <source>
        <dbReference type="PIRSR" id="PIRSR000524-50"/>
    </source>
</evidence>
<evidence type="ECO:0000313" key="10">
    <source>
        <dbReference type="Proteomes" id="UP000799092"/>
    </source>
</evidence>
<keyword evidence="10" id="KW-1185">Reference proteome</keyword>
<dbReference type="InterPro" id="IPR015424">
    <property type="entry name" value="PyrdxlP-dep_Trfase"/>
</dbReference>
<dbReference type="FunFam" id="3.40.640.10:FF:000027">
    <property type="entry name" value="Serine--pyruvate aminotransferase, mitochondrial"/>
    <property type="match status" value="1"/>
</dbReference>
<keyword evidence="5 7" id="KW-0663">Pyridoxal phosphate</keyword>
<evidence type="ECO:0000256" key="4">
    <source>
        <dbReference type="ARBA" id="ARBA00022679"/>
    </source>
</evidence>
<dbReference type="InterPro" id="IPR000192">
    <property type="entry name" value="Aminotrans_V_dom"/>
</dbReference>
<accession>A0A6A8DF46</accession>
<evidence type="ECO:0000259" key="8">
    <source>
        <dbReference type="Pfam" id="PF00266"/>
    </source>
</evidence>
<feature type="binding site" evidence="6">
    <location>
        <position position="364"/>
    </location>
    <ligand>
        <name>substrate</name>
    </ligand>
</feature>
<dbReference type="InterPro" id="IPR024169">
    <property type="entry name" value="SP_NH2Trfase/AEP_transaminase"/>
</dbReference>
<dbReference type="RefSeq" id="WP_153737941.1">
    <property type="nucleotide sequence ID" value="NZ_WJNG01000015.1"/>
</dbReference>
<organism evidence="9 10">
    <name type="scientific">Aquibacillus halophilus</name>
    <dbReference type="NCBI Taxonomy" id="930132"/>
    <lineage>
        <taxon>Bacteria</taxon>
        <taxon>Bacillati</taxon>
        <taxon>Bacillota</taxon>
        <taxon>Bacilli</taxon>
        <taxon>Bacillales</taxon>
        <taxon>Bacillaceae</taxon>
        <taxon>Aquibacillus</taxon>
    </lineage>
</organism>
<evidence type="ECO:0000313" key="9">
    <source>
        <dbReference type="EMBL" id="MRH44338.1"/>
    </source>
</evidence>
<proteinExistence type="inferred from homology"/>
<reference evidence="9" key="1">
    <citation type="submission" date="2019-11" db="EMBL/GenBank/DDBJ databases">
        <authorList>
            <person name="Li J."/>
        </authorList>
    </citation>
    <scope>NUCLEOTIDE SEQUENCE</scope>
    <source>
        <strain evidence="9">B6B</strain>
    </source>
</reference>
<keyword evidence="3 9" id="KW-0032">Aminotransferase</keyword>
<evidence type="ECO:0000256" key="3">
    <source>
        <dbReference type="ARBA" id="ARBA00022576"/>
    </source>
</evidence>
<evidence type="ECO:0000256" key="6">
    <source>
        <dbReference type="PIRSR" id="PIRSR000524-1"/>
    </source>
</evidence>
<dbReference type="GO" id="GO:0008453">
    <property type="term" value="F:alanine-glyoxylate transaminase activity"/>
    <property type="evidence" value="ECO:0007669"/>
    <property type="project" value="TreeGrafter"/>
</dbReference>
<dbReference type="Pfam" id="PF00266">
    <property type="entry name" value="Aminotran_5"/>
    <property type="match status" value="1"/>
</dbReference>
<dbReference type="InterPro" id="IPR015422">
    <property type="entry name" value="PyrdxlP-dep_Trfase_small"/>
</dbReference>
<dbReference type="EMBL" id="WJNG01000015">
    <property type="protein sequence ID" value="MRH44338.1"/>
    <property type="molecule type" value="Genomic_DNA"/>
</dbReference>
<name>A0A6A8DF46_9BACI</name>